<organism evidence="1 2">
    <name type="scientific">Streptomyces armeniacus</name>
    <dbReference type="NCBI Taxonomy" id="83291"/>
    <lineage>
        <taxon>Bacteria</taxon>
        <taxon>Bacillati</taxon>
        <taxon>Actinomycetota</taxon>
        <taxon>Actinomycetes</taxon>
        <taxon>Kitasatosporales</taxon>
        <taxon>Streptomycetaceae</taxon>
        <taxon>Streptomyces</taxon>
    </lineage>
</organism>
<gene>
    <name evidence="1" type="ORF">DVA86_08970</name>
</gene>
<reference evidence="1 2" key="1">
    <citation type="submission" date="2018-07" db="EMBL/GenBank/DDBJ databases">
        <title>Draft genome of the type strain Streptomyces armeniacus ATCC 15676.</title>
        <authorList>
            <person name="Labana P."/>
            <person name="Gosse J.T."/>
            <person name="Boddy C.N."/>
        </authorList>
    </citation>
    <scope>NUCLEOTIDE SEQUENCE [LARGE SCALE GENOMIC DNA]</scope>
    <source>
        <strain evidence="1 2">ATCC 15676</strain>
    </source>
</reference>
<proteinExistence type="predicted"/>
<dbReference type="Proteomes" id="UP000254425">
    <property type="component" value="Chromosome"/>
</dbReference>
<dbReference type="KEGG" id="sarm:DVA86_08970"/>
<name>A0A345XM91_9ACTN</name>
<accession>A0A345XM91</accession>
<keyword evidence="2" id="KW-1185">Reference proteome</keyword>
<dbReference type="EMBL" id="CP031320">
    <property type="protein sequence ID" value="AXK32757.1"/>
    <property type="molecule type" value="Genomic_DNA"/>
</dbReference>
<sequence>MSSIADQLNESAELAAVDIHFDVVGNEKVTLTRRAARCTLDAARAAAGAGLLLPGNGRRRGAASLFLGLSNVAHPAVAGPLSVVKRAPYSMRPWSANREARRRA</sequence>
<dbReference type="AlphaFoldDB" id="A0A345XM91"/>
<protein>
    <submittedName>
        <fullName evidence="1">Uncharacterized protein</fullName>
    </submittedName>
</protein>
<evidence type="ECO:0000313" key="1">
    <source>
        <dbReference type="EMBL" id="AXK32757.1"/>
    </source>
</evidence>
<evidence type="ECO:0000313" key="2">
    <source>
        <dbReference type="Proteomes" id="UP000254425"/>
    </source>
</evidence>